<accession>A0A432WQT5</accession>
<dbReference type="OrthoDB" id="305351at2"/>
<protein>
    <recommendedName>
        <fullName evidence="4">Ion channel DMI1</fullName>
    </recommendedName>
</protein>
<dbReference type="InterPro" id="IPR044849">
    <property type="entry name" value="CASTOR/POLLUX/SYM8-like"/>
</dbReference>
<feature type="transmembrane region" description="Helical" evidence="1">
    <location>
        <begin position="21"/>
        <end position="48"/>
    </location>
</feature>
<dbReference type="PANTHER" id="PTHR31563:SF10">
    <property type="entry name" value="ION CHANNEL POLLUX-RELATED"/>
    <property type="match status" value="1"/>
</dbReference>
<keyword evidence="1" id="KW-0472">Membrane</keyword>
<keyword evidence="1" id="KW-0812">Transmembrane</keyword>
<reference evidence="3" key="1">
    <citation type="journal article" date="2018" name="Front. Microbiol.">
        <title>Genome-Based Analysis Reveals the Taxonomy and Diversity of the Family Idiomarinaceae.</title>
        <authorList>
            <person name="Liu Y."/>
            <person name="Lai Q."/>
            <person name="Shao Z."/>
        </authorList>
    </citation>
    <scope>NUCLEOTIDE SEQUENCE [LARGE SCALE GENOMIC DNA]</scope>
    <source>
        <strain evidence="3">AIS</strain>
    </source>
</reference>
<sequence>MAIASRISAKIKFSIERMLGGGALLQLLLAWGIVVLVAVTGGFLAFYLTRGEADLSEEFWWSFLRLTDPGYLGDDEGLLRRVISTLLTIAGYVLFMGTLVAIMTQWLFRQMRHFELGQTPVSFRNHTVLLGWTSRTLPVLNELVNPIIPEQNVNKIAVLAEDITEGPSEELLAEDFSGKNRRRIVLRSGSILNPEHLDRVAIADAKTVIIPSRSNFAEQTLSADTDVIKVLLSLQTEYANGKDPQVVAELQDARKVPIALHTYQGNLQVIASDLIIARILMRSALYPGLSGAVNALLIDPEQAQFMPEPAAPFVGKQWNQVFAGAQKATPCGVLRPEKGKRSGSTETILAPPGNFTIAEGDEVLYLATSHQDAQEHKRAMNHRPMQVSERLITPERPLRRKILMLGWNNRVITLLDEMAKDERTKYYVTNVSSASIEERQQLFQERWPVRAKQVEIDWQQADYTAESVMSALKPQDFDSVMMFSSDRLASGEEADARSIVAFMLLDYLLAKGKYNSRPHIMVELHDPSNAAYVNHSNNEVLVSSVVVSHVLAQVAVYPQLRLVYEHLLSAHGARMALRFLPEKLQRTISIAELREYAFAERAVLLGYQNIGGKTVLNPSVNTQIKATADTQLIVLQGMLD</sequence>
<dbReference type="GO" id="GO:0006811">
    <property type="term" value="P:monoatomic ion transport"/>
    <property type="evidence" value="ECO:0007669"/>
    <property type="project" value="InterPro"/>
</dbReference>
<evidence type="ECO:0008006" key="4">
    <source>
        <dbReference type="Google" id="ProtNLM"/>
    </source>
</evidence>
<gene>
    <name evidence="2" type="ORF">CWE13_09800</name>
</gene>
<name>A0A432WQT5_9GAMM</name>
<feature type="transmembrane region" description="Helical" evidence="1">
    <location>
        <begin position="82"/>
        <end position="108"/>
    </location>
</feature>
<dbReference type="RefSeq" id="WP_126808181.1">
    <property type="nucleotide sequence ID" value="NZ_PIPP01000004.1"/>
</dbReference>
<dbReference type="EMBL" id="PIPP01000004">
    <property type="protein sequence ID" value="RUO36153.1"/>
    <property type="molecule type" value="Genomic_DNA"/>
</dbReference>
<comment type="caution">
    <text evidence="2">The sequence shown here is derived from an EMBL/GenBank/DDBJ whole genome shotgun (WGS) entry which is preliminary data.</text>
</comment>
<keyword evidence="1" id="KW-1133">Transmembrane helix</keyword>
<dbReference type="PANTHER" id="PTHR31563">
    <property type="entry name" value="ION CHANNEL POLLUX-RELATED"/>
    <property type="match status" value="1"/>
</dbReference>
<proteinExistence type="predicted"/>
<dbReference type="Gene3D" id="3.40.50.720">
    <property type="entry name" value="NAD(P)-binding Rossmann-like Domain"/>
    <property type="match status" value="2"/>
</dbReference>
<dbReference type="AlphaFoldDB" id="A0A432WQT5"/>
<evidence type="ECO:0000313" key="2">
    <source>
        <dbReference type="EMBL" id="RUO36153.1"/>
    </source>
</evidence>
<organism evidence="2 3">
    <name type="scientific">Aliidiomarina shirensis</name>
    <dbReference type="NCBI Taxonomy" id="1048642"/>
    <lineage>
        <taxon>Bacteria</taxon>
        <taxon>Pseudomonadati</taxon>
        <taxon>Pseudomonadota</taxon>
        <taxon>Gammaproteobacteria</taxon>
        <taxon>Alteromonadales</taxon>
        <taxon>Idiomarinaceae</taxon>
        <taxon>Aliidiomarina</taxon>
    </lineage>
</organism>
<evidence type="ECO:0000313" key="3">
    <source>
        <dbReference type="Proteomes" id="UP000286934"/>
    </source>
</evidence>
<keyword evidence="3" id="KW-1185">Reference proteome</keyword>
<evidence type="ECO:0000256" key="1">
    <source>
        <dbReference type="SAM" id="Phobius"/>
    </source>
</evidence>
<dbReference type="Proteomes" id="UP000286934">
    <property type="component" value="Unassembled WGS sequence"/>
</dbReference>